<accession>A0A8T0A2K6</accession>
<dbReference type="EMBL" id="JABEBT010000001">
    <property type="protein sequence ID" value="KAF7640354.1"/>
    <property type="molecule type" value="Genomic_DNA"/>
</dbReference>
<feature type="region of interest" description="Disordered" evidence="1">
    <location>
        <begin position="196"/>
        <end position="216"/>
    </location>
</feature>
<dbReference type="Proteomes" id="UP000605970">
    <property type="component" value="Unassembled WGS sequence"/>
</dbReference>
<dbReference type="AlphaFoldDB" id="A0A8T0A2K6"/>
<feature type="compositionally biased region" description="Polar residues" evidence="1">
    <location>
        <begin position="196"/>
        <end position="206"/>
    </location>
</feature>
<protein>
    <submittedName>
        <fullName evidence="2">Uncharacterized protein</fullName>
    </submittedName>
</protein>
<feature type="region of interest" description="Disordered" evidence="1">
    <location>
        <begin position="254"/>
        <end position="277"/>
    </location>
</feature>
<proteinExistence type="predicted"/>
<evidence type="ECO:0000313" key="3">
    <source>
        <dbReference type="Proteomes" id="UP000605970"/>
    </source>
</evidence>
<keyword evidence="3" id="KW-1185">Reference proteome</keyword>
<organism evidence="2 3">
    <name type="scientific">Meloidogyne graminicola</name>
    <dbReference type="NCBI Taxonomy" id="189291"/>
    <lineage>
        <taxon>Eukaryota</taxon>
        <taxon>Metazoa</taxon>
        <taxon>Ecdysozoa</taxon>
        <taxon>Nematoda</taxon>
        <taxon>Chromadorea</taxon>
        <taxon>Rhabditida</taxon>
        <taxon>Tylenchina</taxon>
        <taxon>Tylenchomorpha</taxon>
        <taxon>Tylenchoidea</taxon>
        <taxon>Meloidogynidae</taxon>
        <taxon>Meloidogyninae</taxon>
        <taxon>Meloidogyne</taxon>
    </lineage>
</organism>
<reference evidence="2" key="1">
    <citation type="journal article" date="2020" name="Ecol. Evol.">
        <title>Genome structure and content of the rice root-knot nematode (Meloidogyne graminicola).</title>
        <authorList>
            <person name="Phan N.T."/>
            <person name="Danchin E.G.J."/>
            <person name="Klopp C."/>
            <person name="Perfus-Barbeoch L."/>
            <person name="Kozlowski D.K."/>
            <person name="Koutsovoulos G.D."/>
            <person name="Lopez-Roques C."/>
            <person name="Bouchez O."/>
            <person name="Zahm M."/>
            <person name="Besnard G."/>
            <person name="Bellafiore S."/>
        </authorList>
    </citation>
    <scope>NUCLEOTIDE SEQUENCE</scope>
    <source>
        <strain evidence="2">VN-18</strain>
    </source>
</reference>
<evidence type="ECO:0000313" key="2">
    <source>
        <dbReference type="EMBL" id="KAF7640354.1"/>
    </source>
</evidence>
<dbReference type="OrthoDB" id="5883968at2759"/>
<sequence>MNESFKRQFPSASAPLPTHHPLQLLHWKDQDRQHNTWYLEKYNRLQDSRKQPLSVDCSLDDRLVIQFKEQVNKMICIYHNYRELETFCIHPLLFSHDLISKETRLLFCIKDQVENYIDGSIRYKFRVKFISQDEVISFCSAVAGYVTIKSYEEWSRQSEGSKTPTFSERGRTPLSEKGNITLLDKTFESTIINETDASENVSGNHPESQENKNGENLSNTVVNVNIENLISVEAMREFGKVLFHLVGIIQDKSKEKKPMSTTTVSNDSSYFACEKKS</sequence>
<evidence type="ECO:0000256" key="1">
    <source>
        <dbReference type="SAM" id="MobiDB-lite"/>
    </source>
</evidence>
<feature type="compositionally biased region" description="Polar residues" evidence="1">
    <location>
        <begin position="259"/>
        <end position="269"/>
    </location>
</feature>
<gene>
    <name evidence="2" type="ORF">Mgra_00000173</name>
</gene>
<comment type="caution">
    <text evidence="2">The sequence shown here is derived from an EMBL/GenBank/DDBJ whole genome shotgun (WGS) entry which is preliminary data.</text>
</comment>
<name>A0A8T0A2K6_9BILA</name>